<reference evidence="2" key="1">
    <citation type="submission" date="2020-10" db="EMBL/GenBank/DDBJ databases">
        <authorList>
            <person name="Gilroy R."/>
        </authorList>
    </citation>
    <scope>NUCLEOTIDE SEQUENCE</scope>
    <source>
        <strain evidence="2">17073</strain>
    </source>
</reference>
<keyword evidence="1" id="KW-0802">TPR repeat</keyword>
<feature type="non-terminal residue" evidence="2">
    <location>
        <position position="1"/>
    </location>
</feature>
<dbReference type="PROSITE" id="PS50005">
    <property type="entry name" value="TPR"/>
    <property type="match status" value="1"/>
</dbReference>
<dbReference type="InterPro" id="IPR019734">
    <property type="entry name" value="TPR_rpt"/>
</dbReference>
<dbReference type="SUPFAM" id="SSF48452">
    <property type="entry name" value="TPR-like"/>
    <property type="match status" value="1"/>
</dbReference>
<organism evidence="2 3">
    <name type="scientific">Candidatus Limisoma intestinavium</name>
    <dbReference type="NCBI Taxonomy" id="2840856"/>
    <lineage>
        <taxon>Bacteria</taxon>
        <taxon>Pseudomonadati</taxon>
        <taxon>Bacteroidota</taxon>
        <taxon>Bacteroidia</taxon>
        <taxon>Bacteroidales</taxon>
        <taxon>Candidatus Limisoma</taxon>
    </lineage>
</organism>
<name>A0A9D1IKI1_9BACT</name>
<reference evidence="2" key="2">
    <citation type="journal article" date="2021" name="PeerJ">
        <title>Extensive microbial diversity within the chicken gut microbiome revealed by metagenomics and culture.</title>
        <authorList>
            <person name="Gilroy R."/>
            <person name="Ravi A."/>
            <person name="Getino M."/>
            <person name="Pursley I."/>
            <person name="Horton D.L."/>
            <person name="Alikhan N.F."/>
            <person name="Baker D."/>
            <person name="Gharbi K."/>
            <person name="Hall N."/>
            <person name="Watson M."/>
            <person name="Adriaenssens E.M."/>
            <person name="Foster-Nyarko E."/>
            <person name="Jarju S."/>
            <person name="Secka A."/>
            <person name="Antonio M."/>
            <person name="Oren A."/>
            <person name="Chaudhuri R.R."/>
            <person name="La Ragione R."/>
            <person name="Hildebrand F."/>
            <person name="Pallen M.J."/>
        </authorList>
    </citation>
    <scope>NUCLEOTIDE SEQUENCE</scope>
    <source>
        <strain evidence="2">17073</strain>
    </source>
</reference>
<evidence type="ECO:0000256" key="1">
    <source>
        <dbReference type="PROSITE-ProRule" id="PRU00339"/>
    </source>
</evidence>
<proteinExistence type="predicted"/>
<comment type="caution">
    <text evidence="2">The sequence shown here is derived from an EMBL/GenBank/DDBJ whole genome shotgun (WGS) entry which is preliminary data.</text>
</comment>
<protein>
    <submittedName>
        <fullName evidence="2">Tetratricopeptide repeat protein</fullName>
    </submittedName>
</protein>
<dbReference type="Pfam" id="PF13424">
    <property type="entry name" value="TPR_12"/>
    <property type="match status" value="1"/>
</dbReference>
<evidence type="ECO:0000313" key="2">
    <source>
        <dbReference type="EMBL" id="HIU38957.1"/>
    </source>
</evidence>
<accession>A0A9D1IKI1</accession>
<gene>
    <name evidence="2" type="ORF">IAD18_04750</name>
</gene>
<dbReference type="Pfam" id="PF13181">
    <property type="entry name" value="TPR_8"/>
    <property type="match status" value="2"/>
</dbReference>
<dbReference type="PANTHER" id="PTHR12558">
    <property type="entry name" value="CELL DIVISION CYCLE 16,23,27"/>
    <property type="match status" value="1"/>
</dbReference>
<dbReference type="Proteomes" id="UP000824076">
    <property type="component" value="Unassembled WGS sequence"/>
</dbReference>
<evidence type="ECO:0000313" key="3">
    <source>
        <dbReference type="Proteomes" id="UP000824076"/>
    </source>
</evidence>
<dbReference type="AlphaFoldDB" id="A0A9D1IKI1"/>
<dbReference type="EMBL" id="DVMS01000136">
    <property type="protein sequence ID" value="HIU38957.1"/>
    <property type="molecule type" value="Genomic_DNA"/>
</dbReference>
<sequence length="324" mass="36950">SVAAVPQQQRDMMLQQFDEQNAQFAEAFGNGDIPAPEKARENTANKYVQNLYRFFNLFRRKSEFYNPFGTTLNLMQVPFVCEILSDTRNLKLIAEFYFKQEYYADALSIFEQITASGNADVSIYQKTGFCHESLKQYAKAAEAYDKAELSKNDDIWTLKHIALCLKANGEPEKALEYYRRIEKMQPDNIAVANNIGNCLLDAGNPEEALQYFYKVDYMADKGTRTLRPLAWCTFLTGRYEQSAEYYGRIIADSPTPDDYINRGHALLASKHTKEAVDDYRKAASQIGVDKVAATMEADSRYLSAAEIDNSLLHMIIDKLHYDLA</sequence>
<dbReference type="InterPro" id="IPR011990">
    <property type="entry name" value="TPR-like_helical_dom_sf"/>
</dbReference>
<dbReference type="Gene3D" id="1.25.40.10">
    <property type="entry name" value="Tetratricopeptide repeat domain"/>
    <property type="match status" value="2"/>
</dbReference>
<dbReference type="SMART" id="SM00028">
    <property type="entry name" value="TPR"/>
    <property type="match status" value="4"/>
</dbReference>
<feature type="repeat" description="TPR" evidence="1">
    <location>
        <begin position="155"/>
        <end position="188"/>
    </location>
</feature>
<dbReference type="PANTHER" id="PTHR12558:SF13">
    <property type="entry name" value="CELL DIVISION CYCLE PROTEIN 27 HOMOLOG"/>
    <property type="match status" value="1"/>
</dbReference>